<dbReference type="Proteomes" id="UP000054387">
    <property type="component" value="Unassembled WGS sequence"/>
</dbReference>
<dbReference type="EMBL" id="LOPU01000018">
    <property type="protein sequence ID" value="KTG10128.1"/>
    <property type="molecule type" value="Genomic_DNA"/>
</dbReference>
<dbReference type="InterPro" id="IPR058276">
    <property type="entry name" value="DUF7970"/>
</dbReference>
<dbReference type="Pfam" id="PF25925">
    <property type="entry name" value="DUF7970"/>
    <property type="match status" value="1"/>
</dbReference>
<dbReference type="RefSeq" id="WP_058581483.1">
    <property type="nucleotide sequence ID" value="NZ_LOPU01000018.1"/>
</dbReference>
<evidence type="ECO:0000313" key="2">
    <source>
        <dbReference type="EMBL" id="KTG10128.1"/>
    </source>
</evidence>
<accession>A0A0W1RA37</accession>
<reference evidence="2 3" key="1">
    <citation type="submission" date="2015-12" db="EMBL/GenBank/DDBJ databases">
        <title>Haloprofundus marisrubri gen. nov., sp. nov., an extremely halophilic archaeon isolated from the Discovery deep brine-seawater interface in the Red Sea.</title>
        <authorList>
            <person name="Zhang G."/>
            <person name="Stingl U."/>
            <person name="Rashid M."/>
        </authorList>
    </citation>
    <scope>NUCLEOTIDE SEQUENCE [LARGE SCALE GENOMIC DNA]</scope>
    <source>
        <strain evidence="2 3">SB9</strain>
    </source>
</reference>
<feature type="compositionally biased region" description="Acidic residues" evidence="1">
    <location>
        <begin position="29"/>
        <end position="44"/>
    </location>
</feature>
<organism evidence="2 3">
    <name type="scientific">Haloprofundus marisrubri</name>
    <dbReference type="NCBI Taxonomy" id="1514971"/>
    <lineage>
        <taxon>Archaea</taxon>
        <taxon>Methanobacteriati</taxon>
        <taxon>Methanobacteriota</taxon>
        <taxon>Stenosarchaea group</taxon>
        <taxon>Halobacteria</taxon>
        <taxon>Halobacteriales</taxon>
        <taxon>Haloferacaceae</taxon>
        <taxon>Haloprofundus</taxon>
    </lineage>
</organism>
<gene>
    <name evidence="2" type="ORF">AUR64_11065</name>
</gene>
<name>A0A0W1RA37_9EURY</name>
<dbReference type="OrthoDB" id="205962at2157"/>
<keyword evidence="3" id="KW-1185">Reference proteome</keyword>
<evidence type="ECO:0000256" key="1">
    <source>
        <dbReference type="SAM" id="MobiDB-lite"/>
    </source>
</evidence>
<proteinExistence type="predicted"/>
<protein>
    <submittedName>
        <fullName evidence="2">Uncharacterized protein</fullName>
    </submittedName>
</protein>
<sequence length="135" mass="14725">MSKDDRYGAAGDTYGDTPPAAENGADTSAADDDTESQTEAEQESADEKTASSGSEPAELPFIFARRTVKADRDALPVYVRPTTADRLDALERELDDRFDGDDVMSLDVREAVVTAGLRNVDDVVDVMEEWGYGRR</sequence>
<comment type="caution">
    <text evidence="2">The sequence shown here is derived from an EMBL/GenBank/DDBJ whole genome shotgun (WGS) entry which is preliminary data.</text>
</comment>
<evidence type="ECO:0000313" key="3">
    <source>
        <dbReference type="Proteomes" id="UP000054387"/>
    </source>
</evidence>
<feature type="region of interest" description="Disordered" evidence="1">
    <location>
        <begin position="1"/>
        <end position="58"/>
    </location>
</feature>
<dbReference type="AlphaFoldDB" id="A0A0W1RA37"/>